<reference evidence="1" key="1">
    <citation type="submission" date="2013-07" db="EMBL/GenBank/DDBJ databases">
        <title>The genome of Eucalyptus grandis.</title>
        <authorList>
            <person name="Schmutz J."/>
            <person name="Hayes R."/>
            <person name="Myburg A."/>
            <person name="Tuskan G."/>
            <person name="Grattapaglia D."/>
            <person name="Rokhsar D.S."/>
        </authorList>
    </citation>
    <scope>NUCLEOTIDE SEQUENCE</scope>
    <source>
        <tissue evidence="1">Leaf extractions</tissue>
    </source>
</reference>
<dbReference type="AlphaFoldDB" id="A0A059AJ27"/>
<dbReference type="Gramene" id="KCW53997">
    <property type="protein sequence ID" value="KCW53997"/>
    <property type="gene ID" value="EUGRSUZ_J03192"/>
</dbReference>
<organism evidence="1">
    <name type="scientific">Eucalyptus grandis</name>
    <name type="common">Flooded gum</name>
    <dbReference type="NCBI Taxonomy" id="71139"/>
    <lineage>
        <taxon>Eukaryota</taxon>
        <taxon>Viridiplantae</taxon>
        <taxon>Streptophyta</taxon>
        <taxon>Embryophyta</taxon>
        <taxon>Tracheophyta</taxon>
        <taxon>Spermatophyta</taxon>
        <taxon>Magnoliopsida</taxon>
        <taxon>eudicotyledons</taxon>
        <taxon>Gunneridae</taxon>
        <taxon>Pentapetalae</taxon>
        <taxon>rosids</taxon>
        <taxon>malvids</taxon>
        <taxon>Myrtales</taxon>
        <taxon>Myrtaceae</taxon>
        <taxon>Myrtoideae</taxon>
        <taxon>Eucalypteae</taxon>
        <taxon>Eucalyptus</taxon>
    </lineage>
</organism>
<dbReference type="EMBL" id="KK198762">
    <property type="protein sequence ID" value="KCW53997.1"/>
    <property type="molecule type" value="Genomic_DNA"/>
</dbReference>
<proteinExistence type="predicted"/>
<accession>A0A059AJ27</accession>
<sequence length="83" mass="9384">MSLTFNQQISLMQLSYSFFQLHPEVALLSSTSAMLSHPSCIFFIFPPFTVCSLTVQAKQTINHLERTYLLCFRSSAQYASLGL</sequence>
<evidence type="ECO:0000313" key="1">
    <source>
        <dbReference type="EMBL" id="KCW53997.1"/>
    </source>
</evidence>
<dbReference type="InParanoid" id="A0A059AJ27"/>
<name>A0A059AJ27_EUCGR</name>
<protein>
    <submittedName>
        <fullName evidence="1">Uncharacterized protein</fullName>
    </submittedName>
</protein>
<gene>
    <name evidence="1" type="ORF">EUGRSUZ_J03192</name>
</gene>